<sequence>MSVTLDEAKLYLRVDSTVEDDLINNLIAASESYLKDAVTDYATNITDSGFAAKAKIAQLAIITEMYENRNSTQDGAKDYGYAIRTLITQMQYWSSS</sequence>
<reference evidence="1 2" key="1">
    <citation type="submission" date="2023-07" db="EMBL/GenBank/DDBJ databases">
        <title>Genomic Encyclopedia of Type Strains, Phase IV (KMG-IV): sequencing the most valuable type-strain genomes for metagenomic binning, comparative biology and taxonomic classification.</title>
        <authorList>
            <person name="Goeker M."/>
        </authorList>
    </citation>
    <scope>NUCLEOTIDE SEQUENCE [LARGE SCALE GENOMIC DNA]</scope>
    <source>
        <strain evidence="1 2">DSM 16980</strain>
    </source>
</reference>
<keyword evidence="2" id="KW-1185">Reference proteome</keyword>
<dbReference type="InterPro" id="IPR021146">
    <property type="entry name" value="Phage_gp6-like_head-tail"/>
</dbReference>
<dbReference type="RefSeq" id="WP_307224239.1">
    <property type="nucleotide sequence ID" value="NZ_CP116940.1"/>
</dbReference>
<dbReference type="Pfam" id="PF05135">
    <property type="entry name" value="Phage_connect_1"/>
    <property type="match status" value="1"/>
</dbReference>
<protein>
    <submittedName>
        <fullName evidence="1">Phage protein (Predicted DNA packaging)</fullName>
    </submittedName>
</protein>
<organism evidence="1 2">
    <name type="scientific">Pectinatus haikarae</name>
    <dbReference type="NCBI Taxonomy" id="349096"/>
    <lineage>
        <taxon>Bacteria</taxon>
        <taxon>Bacillati</taxon>
        <taxon>Bacillota</taxon>
        <taxon>Negativicutes</taxon>
        <taxon>Selenomonadales</taxon>
        <taxon>Selenomonadaceae</taxon>
        <taxon>Pectinatus</taxon>
    </lineage>
</organism>
<evidence type="ECO:0000313" key="1">
    <source>
        <dbReference type="EMBL" id="MDQ0204073.1"/>
    </source>
</evidence>
<dbReference type="Proteomes" id="UP001239167">
    <property type="component" value="Unassembled WGS sequence"/>
</dbReference>
<dbReference type="NCBIfam" id="TIGR01560">
    <property type="entry name" value="put_DNA_pack"/>
    <property type="match status" value="1"/>
</dbReference>
<gene>
    <name evidence="1" type="ORF">J2S01_001795</name>
</gene>
<accession>A0ABT9Y8W0</accession>
<dbReference type="Gene3D" id="1.10.3230.30">
    <property type="entry name" value="Phage gp6-like head-tail connector protein"/>
    <property type="match status" value="1"/>
</dbReference>
<evidence type="ECO:0000313" key="2">
    <source>
        <dbReference type="Proteomes" id="UP001239167"/>
    </source>
</evidence>
<name>A0ABT9Y8W0_9FIRM</name>
<comment type="caution">
    <text evidence="1">The sequence shown here is derived from an EMBL/GenBank/DDBJ whole genome shotgun (WGS) entry which is preliminary data.</text>
</comment>
<proteinExistence type="predicted"/>
<dbReference type="InterPro" id="IPR006450">
    <property type="entry name" value="Phage_HK97_gp6-like"/>
</dbReference>
<dbReference type="EMBL" id="JAUSUE010000012">
    <property type="protein sequence ID" value="MDQ0204073.1"/>
    <property type="molecule type" value="Genomic_DNA"/>
</dbReference>
<dbReference type="CDD" id="cd08054">
    <property type="entry name" value="gp6"/>
    <property type="match status" value="1"/>
</dbReference>